<reference evidence="2" key="1">
    <citation type="submission" date="2014-12" db="EMBL/GenBank/DDBJ databases">
        <authorList>
            <person name="Salcher M.M."/>
        </authorList>
    </citation>
    <scope>NUCLEOTIDE SEQUENCE [LARGE SCALE GENOMIC DNA]</scope>
    <source>
        <strain evidence="2">MMS-10A-171</strain>
    </source>
</reference>
<sequence>MKNLCEQAFKDGLKEREKHPLFNGIYKLENLRDWWEIGIDSVEKIKDYKRGMGDPYSFNSPCISHEIPSFLKGLPEKLAYDFGYYVYPAVKALKGDGIDVEVRS</sequence>
<organism evidence="1 2">
    <name type="scientific">Candidatus Methylopumilus planktonicus</name>
    <dbReference type="NCBI Taxonomy" id="1581557"/>
    <lineage>
        <taxon>Bacteria</taxon>
        <taxon>Pseudomonadati</taxon>
        <taxon>Pseudomonadota</taxon>
        <taxon>Betaproteobacteria</taxon>
        <taxon>Nitrosomonadales</taxon>
        <taxon>Methylophilaceae</taxon>
        <taxon>Candidatus Methylopumilus</taxon>
    </lineage>
</organism>
<proteinExistence type="predicted"/>
<dbReference type="AlphaFoldDB" id="A0A0D6EUB4"/>
<dbReference type="KEGG" id="mbat:BN1208_0137"/>
<accession>A0A0D6EUB4</accession>
<evidence type="ECO:0000313" key="1">
    <source>
        <dbReference type="EMBL" id="CEZ19033.1"/>
    </source>
</evidence>
<dbReference type="STRING" id="1581557.BN1208_0137"/>
<gene>
    <name evidence="1" type="ORF">BN1208_0137</name>
</gene>
<evidence type="ECO:0000313" key="2">
    <source>
        <dbReference type="Proteomes" id="UP000064007"/>
    </source>
</evidence>
<dbReference type="EMBL" id="LN827929">
    <property type="protein sequence ID" value="CEZ19033.1"/>
    <property type="molecule type" value="Genomic_DNA"/>
</dbReference>
<name>A0A0D6EUB4_9PROT</name>
<dbReference type="Proteomes" id="UP000064007">
    <property type="component" value="Chromosome 1"/>
</dbReference>
<dbReference type="HOGENOM" id="CLU_2246818_0_0_4"/>
<dbReference type="RefSeq" id="WP_046486782.1">
    <property type="nucleotide sequence ID" value="NZ_LN827929.1"/>
</dbReference>
<protein>
    <submittedName>
        <fullName evidence="1">Uncharacterized protein</fullName>
    </submittedName>
</protein>
<keyword evidence="2" id="KW-1185">Reference proteome</keyword>